<name>A0A371ING6_9FIRM</name>
<evidence type="ECO:0008006" key="4">
    <source>
        <dbReference type="Google" id="ProtNLM"/>
    </source>
</evidence>
<feature type="transmembrane region" description="Helical" evidence="1">
    <location>
        <begin position="607"/>
        <end position="623"/>
    </location>
</feature>
<protein>
    <recommendedName>
        <fullName evidence="4">Beta-carotene 15,15'-monooxygenase</fullName>
    </recommendedName>
</protein>
<feature type="transmembrane region" description="Helical" evidence="1">
    <location>
        <begin position="667"/>
        <end position="688"/>
    </location>
</feature>
<keyword evidence="1" id="KW-0472">Membrane</keyword>
<dbReference type="Proteomes" id="UP000093352">
    <property type="component" value="Unassembled WGS sequence"/>
</dbReference>
<feature type="transmembrane region" description="Helical" evidence="1">
    <location>
        <begin position="476"/>
        <end position="495"/>
    </location>
</feature>
<dbReference type="EMBL" id="MBEW02000002">
    <property type="protein sequence ID" value="RDY22034.1"/>
    <property type="molecule type" value="Genomic_DNA"/>
</dbReference>
<reference evidence="2 3" key="1">
    <citation type="journal article" date="2016" name="Genome Announc.">
        <title>Draft Genome Sequence of Criibacterium bergeronii gen. nov., sp. nov., Strain CCRI-22567T, Isolated from a Vaginal Sample from a Woman with Bacterial Vaginosis.</title>
        <authorList>
            <person name="Maheux A.F."/>
            <person name="Berube E."/>
            <person name="Boudreau D.K."/>
            <person name="Raymond F."/>
            <person name="Corbeil J."/>
            <person name="Roy P.H."/>
            <person name="Boissinot M."/>
            <person name="Omar R.F."/>
        </authorList>
    </citation>
    <scope>NUCLEOTIDE SEQUENCE [LARGE SCALE GENOMIC DNA]</scope>
    <source>
        <strain evidence="2 3">CCRI-22567</strain>
    </source>
</reference>
<evidence type="ECO:0000313" key="2">
    <source>
        <dbReference type="EMBL" id="RDY22034.1"/>
    </source>
</evidence>
<feature type="transmembrane region" description="Helical" evidence="1">
    <location>
        <begin position="629"/>
        <end position="646"/>
    </location>
</feature>
<feature type="transmembrane region" description="Helical" evidence="1">
    <location>
        <begin position="555"/>
        <end position="573"/>
    </location>
</feature>
<feature type="transmembrane region" description="Helical" evidence="1">
    <location>
        <begin position="515"/>
        <end position="535"/>
    </location>
</feature>
<comment type="caution">
    <text evidence="2">The sequence shown here is derived from an EMBL/GenBank/DDBJ whole genome shotgun (WGS) entry which is preliminary data.</text>
</comment>
<proteinExistence type="predicted"/>
<keyword evidence="1" id="KW-0812">Transmembrane</keyword>
<feature type="transmembrane region" description="Helical" evidence="1">
    <location>
        <begin position="428"/>
        <end position="449"/>
    </location>
</feature>
<accession>A0A371ING6</accession>
<keyword evidence="3" id="KW-1185">Reference proteome</keyword>
<dbReference type="InterPro" id="IPR043748">
    <property type="entry name" value="DUF5693"/>
</dbReference>
<feature type="transmembrane region" description="Helical" evidence="1">
    <location>
        <begin position="404"/>
        <end position="421"/>
    </location>
</feature>
<organism evidence="2 3">
    <name type="scientific">Criibacterium bergeronii</name>
    <dbReference type="NCBI Taxonomy" id="1871336"/>
    <lineage>
        <taxon>Bacteria</taxon>
        <taxon>Bacillati</taxon>
        <taxon>Bacillota</taxon>
        <taxon>Clostridia</taxon>
        <taxon>Peptostreptococcales</taxon>
        <taxon>Filifactoraceae</taxon>
        <taxon>Criibacterium</taxon>
    </lineage>
</organism>
<sequence length="694" mass="79321">MKLNKIYVVILLLTIVSSMFVVYKRTVVESPYKTYETVMDYEDVKNFADATESDPIDVAKDFMDVGVNSFAINENTISSLKINQNYDISVNYHGLDMYITGDKSILNYIKNGIADVASRQRNLYFKDDNTLVIEGRLSDFSYGSYDILRDYSAKRIGQDRKVQSIFENVGLGFTDSELEKLKANDIPFNLRPVYTELVQDSKKTIDRYFAYVREFVKNPSLLIFSGRELLGGEKGVDYLAQKIKETDIIPVTIETSEQDGNTDLPGIKKLAKLINYKFTRLFSTFTYIQDRYDYKIPGHHNGQEIMNSYYRAITERNIRVIYFKVFRPKNGAVITDMNLYKVRFDELNARLAGYHGIYPVGKGLSVNTMPYMETGKLMQMLAMIGVIASGLIVFDNIFKNTTKFQYSILILGILGVVAVSRTSQFRTLNVLFGLISTITFSSLAVTVLLNEVKKAEIIKRHFEDGTFIQFLHASKVLFYVMCISLCGTLFLATLYGNSEYMLEFSKFSGVKISQLTPLIIIVLSYLSIIGFSKYYDKNKSMMEQVKLFSGSYIKVWQAAIVFIMLAALAMMLLRSGHSNTNVEPSSTEILMRNVFEFVFPARPRNKAIYVGYPALLAMMMFAYKNKYKVIYPILALAATIGQTDILNTFSHIRTPYILSLKRVAIEYVFAVLLTFVVVLIVHLIYTFYRKRNLK</sequence>
<feature type="transmembrane region" description="Helical" evidence="1">
    <location>
        <begin position="377"/>
        <end position="398"/>
    </location>
</feature>
<dbReference type="AlphaFoldDB" id="A0A371ING6"/>
<evidence type="ECO:0000313" key="3">
    <source>
        <dbReference type="Proteomes" id="UP000093352"/>
    </source>
</evidence>
<dbReference type="Pfam" id="PF18949">
    <property type="entry name" value="DUF5693"/>
    <property type="match status" value="1"/>
</dbReference>
<evidence type="ECO:0000256" key="1">
    <source>
        <dbReference type="SAM" id="Phobius"/>
    </source>
</evidence>
<keyword evidence="1" id="KW-1133">Transmembrane helix</keyword>
<dbReference type="RefSeq" id="WP_068912188.1">
    <property type="nucleotide sequence ID" value="NZ_MBEW02000002.1"/>
</dbReference>
<dbReference type="STRING" id="1871336.BBG48_08510"/>
<feature type="transmembrane region" description="Helical" evidence="1">
    <location>
        <begin position="6"/>
        <end position="23"/>
    </location>
</feature>
<gene>
    <name evidence="2" type="ORF">BBG48_001440</name>
</gene>